<accession>A0A6A7C0V5</accession>
<dbReference type="EMBL" id="MU005975">
    <property type="protein sequence ID" value="KAF2861130.1"/>
    <property type="molecule type" value="Genomic_DNA"/>
</dbReference>
<keyword evidence="3" id="KW-1185">Reference proteome</keyword>
<protein>
    <submittedName>
        <fullName evidence="2">Uncharacterized protein</fullName>
    </submittedName>
</protein>
<organism evidence="2 3">
    <name type="scientific">Piedraia hortae CBS 480.64</name>
    <dbReference type="NCBI Taxonomy" id="1314780"/>
    <lineage>
        <taxon>Eukaryota</taxon>
        <taxon>Fungi</taxon>
        <taxon>Dikarya</taxon>
        <taxon>Ascomycota</taxon>
        <taxon>Pezizomycotina</taxon>
        <taxon>Dothideomycetes</taxon>
        <taxon>Dothideomycetidae</taxon>
        <taxon>Capnodiales</taxon>
        <taxon>Piedraiaceae</taxon>
        <taxon>Piedraia</taxon>
    </lineage>
</organism>
<evidence type="ECO:0000313" key="2">
    <source>
        <dbReference type="EMBL" id="KAF2861130.1"/>
    </source>
</evidence>
<feature type="compositionally biased region" description="Polar residues" evidence="1">
    <location>
        <begin position="139"/>
        <end position="152"/>
    </location>
</feature>
<gene>
    <name evidence="2" type="ORF">K470DRAFT_270177</name>
</gene>
<dbReference type="AlphaFoldDB" id="A0A6A7C0V5"/>
<dbReference type="Proteomes" id="UP000799421">
    <property type="component" value="Unassembled WGS sequence"/>
</dbReference>
<name>A0A6A7C0V5_9PEZI</name>
<sequence>MCNFVHKKKSGYCLQGSISKHSFQQSEDEMAPAAAIKNASEGQIMVGSANGERQFRGIRPEARGLMPRNLPPIVLAEVTVSQVPISAVAKHAIAINFSRNYRRDLTGGVQTTQAHERVKESSVENITDSSAEDEAPSGESDTTFSLKTDSET</sequence>
<evidence type="ECO:0000313" key="3">
    <source>
        <dbReference type="Proteomes" id="UP000799421"/>
    </source>
</evidence>
<proteinExistence type="predicted"/>
<reference evidence="2" key="1">
    <citation type="journal article" date="2020" name="Stud. Mycol.">
        <title>101 Dothideomycetes genomes: a test case for predicting lifestyles and emergence of pathogens.</title>
        <authorList>
            <person name="Haridas S."/>
            <person name="Albert R."/>
            <person name="Binder M."/>
            <person name="Bloem J."/>
            <person name="Labutti K."/>
            <person name="Salamov A."/>
            <person name="Andreopoulos B."/>
            <person name="Baker S."/>
            <person name="Barry K."/>
            <person name="Bills G."/>
            <person name="Bluhm B."/>
            <person name="Cannon C."/>
            <person name="Castanera R."/>
            <person name="Culley D."/>
            <person name="Daum C."/>
            <person name="Ezra D."/>
            <person name="Gonzalez J."/>
            <person name="Henrissat B."/>
            <person name="Kuo A."/>
            <person name="Liang C."/>
            <person name="Lipzen A."/>
            <person name="Lutzoni F."/>
            <person name="Magnuson J."/>
            <person name="Mondo S."/>
            <person name="Nolan M."/>
            <person name="Ohm R."/>
            <person name="Pangilinan J."/>
            <person name="Park H.-J."/>
            <person name="Ramirez L."/>
            <person name="Alfaro M."/>
            <person name="Sun H."/>
            <person name="Tritt A."/>
            <person name="Yoshinaga Y."/>
            <person name="Zwiers L.-H."/>
            <person name="Turgeon B."/>
            <person name="Goodwin S."/>
            <person name="Spatafora J."/>
            <person name="Crous P."/>
            <person name="Grigoriev I."/>
        </authorList>
    </citation>
    <scope>NUCLEOTIDE SEQUENCE</scope>
    <source>
        <strain evidence="2">CBS 480.64</strain>
    </source>
</reference>
<feature type="region of interest" description="Disordered" evidence="1">
    <location>
        <begin position="108"/>
        <end position="152"/>
    </location>
</feature>
<evidence type="ECO:0000256" key="1">
    <source>
        <dbReference type="SAM" id="MobiDB-lite"/>
    </source>
</evidence>